<dbReference type="Proteomes" id="UP000319716">
    <property type="component" value="Unassembled WGS sequence"/>
</dbReference>
<dbReference type="AlphaFoldDB" id="A0A4Y1Z8Y7"/>
<comment type="caution">
    <text evidence="1">The sequence shown here is derived from an EMBL/GenBank/DDBJ whole genome shotgun (WGS) entry which is preliminary data.</text>
</comment>
<accession>A0A4Y1Z8Y7</accession>
<organism evidence="1 2">
    <name type="scientific">Sporolactobacillus inulinus</name>
    <dbReference type="NCBI Taxonomy" id="2078"/>
    <lineage>
        <taxon>Bacteria</taxon>
        <taxon>Bacillati</taxon>
        <taxon>Bacillota</taxon>
        <taxon>Bacilli</taxon>
        <taxon>Bacillales</taxon>
        <taxon>Sporolactobacillaceae</taxon>
        <taxon>Sporolactobacillus</taxon>
    </lineage>
</organism>
<evidence type="ECO:0000313" key="1">
    <source>
        <dbReference type="EMBL" id="GAY75358.1"/>
    </source>
</evidence>
<gene>
    <name evidence="1" type="ORF">NBRC111894_912</name>
</gene>
<name>A0A4Y1Z8Y7_9BACL</name>
<dbReference type="EMBL" id="BEXB01000005">
    <property type="protein sequence ID" value="GAY75358.1"/>
    <property type="molecule type" value="Genomic_DNA"/>
</dbReference>
<evidence type="ECO:0000313" key="2">
    <source>
        <dbReference type="Proteomes" id="UP000319716"/>
    </source>
</evidence>
<protein>
    <submittedName>
        <fullName evidence="1">Uncharacterized protein</fullName>
    </submittedName>
</protein>
<reference evidence="1 2" key="1">
    <citation type="submission" date="2017-11" db="EMBL/GenBank/DDBJ databases">
        <title>Draft Genome Sequence of Sporolactobacillus inulinus NBRC 111894 Isolated from Koso, a Japanese Sugar-Vegetable Fermented Beverage.</title>
        <authorList>
            <person name="Chiou T.Y."/>
            <person name="Oshima K."/>
            <person name="Suda W."/>
            <person name="Hattori M."/>
            <person name="Takahashi T."/>
        </authorList>
    </citation>
    <scope>NUCLEOTIDE SEQUENCE [LARGE SCALE GENOMIC DNA]</scope>
    <source>
        <strain evidence="1 2">NBRC111894</strain>
    </source>
</reference>
<sequence>MDLFYWFEYTANSIRSLPVKKQPVVEDTRRTDCFFIFSLFIHDG</sequence>
<proteinExistence type="predicted"/>